<dbReference type="HAMAP" id="MF_01030">
    <property type="entry name" value="D_Ser_dehydrat"/>
    <property type="match status" value="1"/>
</dbReference>
<dbReference type="Pfam" id="PF00291">
    <property type="entry name" value="PALP"/>
    <property type="match status" value="1"/>
</dbReference>
<evidence type="ECO:0000256" key="1">
    <source>
        <dbReference type="ARBA" id="ARBA00001933"/>
    </source>
</evidence>
<dbReference type="InterPro" id="IPR036052">
    <property type="entry name" value="TrpB-like_PALP_sf"/>
</dbReference>
<dbReference type="PANTHER" id="PTHR48078">
    <property type="entry name" value="THREONINE DEHYDRATASE, MITOCHONDRIAL-RELATED"/>
    <property type="match status" value="1"/>
</dbReference>
<evidence type="ECO:0000256" key="3">
    <source>
        <dbReference type="ARBA" id="ARBA00023239"/>
    </source>
</evidence>
<evidence type="ECO:0000256" key="2">
    <source>
        <dbReference type="ARBA" id="ARBA00022898"/>
    </source>
</evidence>
<name>A0A9D2N5R2_9FIRM</name>
<feature type="modified residue" description="N6-(pyridoxal phosphate)lysine" evidence="4">
    <location>
        <position position="116"/>
    </location>
</feature>
<reference evidence="6" key="1">
    <citation type="journal article" date="2021" name="PeerJ">
        <title>Extensive microbial diversity within the chicken gut microbiome revealed by metagenomics and culture.</title>
        <authorList>
            <person name="Gilroy R."/>
            <person name="Ravi A."/>
            <person name="Getino M."/>
            <person name="Pursley I."/>
            <person name="Horton D.L."/>
            <person name="Alikhan N.F."/>
            <person name="Baker D."/>
            <person name="Gharbi K."/>
            <person name="Hall N."/>
            <person name="Watson M."/>
            <person name="Adriaenssens E.M."/>
            <person name="Foster-Nyarko E."/>
            <person name="Jarju S."/>
            <person name="Secka A."/>
            <person name="Antonio M."/>
            <person name="Oren A."/>
            <person name="Chaudhuri R.R."/>
            <person name="La Ragione R."/>
            <person name="Hildebrand F."/>
            <person name="Pallen M.J."/>
        </authorList>
    </citation>
    <scope>NUCLEOTIDE SEQUENCE</scope>
    <source>
        <strain evidence="6">ChiSxjej6B18-287</strain>
    </source>
</reference>
<dbReference type="SUPFAM" id="SSF53686">
    <property type="entry name" value="Tryptophan synthase beta subunit-like PLP-dependent enzymes"/>
    <property type="match status" value="1"/>
</dbReference>
<dbReference type="PANTHER" id="PTHR48078:SF9">
    <property type="entry name" value="D-SERINE DEHYDRATASE"/>
    <property type="match status" value="1"/>
</dbReference>
<comment type="similarity">
    <text evidence="4">Belongs to the serine/threonine dehydratase family. DsdA subfamily.</text>
</comment>
<dbReference type="GO" id="GO:0008721">
    <property type="term" value="F:D-serine ammonia-lyase activity"/>
    <property type="evidence" value="ECO:0007669"/>
    <property type="project" value="UniProtKB-EC"/>
</dbReference>
<dbReference type="GO" id="GO:0009097">
    <property type="term" value="P:isoleucine biosynthetic process"/>
    <property type="evidence" value="ECO:0007669"/>
    <property type="project" value="TreeGrafter"/>
</dbReference>
<feature type="domain" description="Tryptophan synthase beta chain-like PALP" evidence="5">
    <location>
        <begin position="94"/>
        <end position="391"/>
    </location>
</feature>
<dbReference type="GO" id="GO:0036088">
    <property type="term" value="P:D-serine catabolic process"/>
    <property type="evidence" value="ECO:0007669"/>
    <property type="project" value="TreeGrafter"/>
</dbReference>
<dbReference type="GO" id="GO:0030170">
    <property type="term" value="F:pyridoxal phosphate binding"/>
    <property type="evidence" value="ECO:0007669"/>
    <property type="project" value="InterPro"/>
</dbReference>
<dbReference type="InterPro" id="IPR050147">
    <property type="entry name" value="Ser/Thr_Dehydratase"/>
</dbReference>
<dbReference type="Gene3D" id="3.40.50.1100">
    <property type="match status" value="2"/>
</dbReference>
<evidence type="ECO:0000256" key="4">
    <source>
        <dbReference type="HAMAP-Rule" id="MF_01030"/>
    </source>
</evidence>
<dbReference type="InterPro" id="IPR011780">
    <property type="entry name" value="D_Ser_am_lyase"/>
</dbReference>
<dbReference type="AlphaFoldDB" id="A0A9D2N5R2"/>
<protein>
    <recommendedName>
        <fullName evidence="4">Probable D-serine dehydratase</fullName>
        <ecNumber evidence="4">4.3.1.18</ecNumber>
    </recommendedName>
    <alternativeName>
        <fullName evidence="4">D-serine deaminase</fullName>
        <shortName evidence="4">DSD</shortName>
    </alternativeName>
</protein>
<dbReference type="InterPro" id="IPR001926">
    <property type="entry name" value="TrpB-like_PALP"/>
</dbReference>
<organism evidence="6 7">
    <name type="scientific">Candidatus Blautia merdigallinarum</name>
    <dbReference type="NCBI Taxonomy" id="2838495"/>
    <lineage>
        <taxon>Bacteria</taxon>
        <taxon>Bacillati</taxon>
        <taxon>Bacillota</taxon>
        <taxon>Clostridia</taxon>
        <taxon>Lachnospirales</taxon>
        <taxon>Lachnospiraceae</taxon>
        <taxon>Blautia</taxon>
    </lineage>
</organism>
<comment type="cofactor">
    <cofactor evidence="1 4">
        <name>pyridoxal 5'-phosphate</name>
        <dbReference type="ChEBI" id="CHEBI:597326"/>
    </cofactor>
</comment>
<comment type="caution">
    <text evidence="6">The sequence shown here is derived from an EMBL/GenBank/DDBJ whole genome shotgun (WGS) entry which is preliminary data.</text>
</comment>
<keyword evidence="2 4" id="KW-0663">Pyridoxal phosphate</keyword>
<accession>A0A9D2N5R2</accession>
<keyword evidence="3 4" id="KW-0456">Lyase</keyword>
<comment type="catalytic activity">
    <reaction evidence="4">
        <text>D-serine = pyruvate + NH4(+)</text>
        <dbReference type="Rhea" id="RHEA:13977"/>
        <dbReference type="ChEBI" id="CHEBI:15361"/>
        <dbReference type="ChEBI" id="CHEBI:28938"/>
        <dbReference type="ChEBI" id="CHEBI:35247"/>
        <dbReference type="EC" id="4.3.1.18"/>
    </reaction>
</comment>
<gene>
    <name evidence="4" type="primary">dsdA</name>
    <name evidence="6" type="ORF">H9935_06875</name>
</gene>
<reference evidence="6" key="2">
    <citation type="submission" date="2021-04" db="EMBL/GenBank/DDBJ databases">
        <authorList>
            <person name="Gilroy R."/>
        </authorList>
    </citation>
    <scope>NUCLEOTIDE SEQUENCE</scope>
    <source>
        <strain evidence="6">ChiSxjej6B18-287</strain>
    </source>
</reference>
<dbReference type="EC" id="4.3.1.18" evidence="4"/>
<evidence type="ECO:0000313" key="6">
    <source>
        <dbReference type="EMBL" id="HJC10526.1"/>
    </source>
</evidence>
<dbReference type="NCBIfam" id="TIGR02035">
    <property type="entry name" value="D_Ser_am_lyase"/>
    <property type="match status" value="1"/>
</dbReference>
<dbReference type="Proteomes" id="UP000823893">
    <property type="component" value="Unassembled WGS sequence"/>
</dbReference>
<dbReference type="NCBIfam" id="NF002823">
    <property type="entry name" value="PRK02991.1"/>
    <property type="match status" value="1"/>
</dbReference>
<evidence type="ECO:0000313" key="7">
    <source>
        <dbReference type="Proteomes" id="UP000823893"/>
    </source>
</evidence>
<dbReference type="GO" id="GO:0016836">
    <property type="term" value="F:hydro-lyase activity"/>
    <property type="evidence" value="ECO:0007669"/>
    <property type="project" value="UniProtKB-UniRule"/>
</dbReference>
<evidence type="ECO:0000259" key="5">
    <source>
        <dbReference type="Pfam" id="PF00291"/>
    </source>
</evidence>
<sequence>MENLEMQIKDNPLLENIKKGEEVLWINPGKIPFQEASENLPLTEEDIEEARKRLERFAPLLMKYFPETRERNGLIESPLTEIPYMKKRMEEKYGKKCRGRLFLKEDNRLAIAGSVKARGGIYEVLKHTEDLALSHGLLKPGEGYEHLGDPEKKRFFKDYTIQVGSTGNLGLSIGIISAVLGYKVIIHMSADAKQWKKDLLRSYGVDVREYRSDYGKAVEQGRKLSARDEKSYFVDDENSKDLFLGYATAGKRIADQLQEAGIAVDQEHPLFVYIPCGVGGAPGGITFGLKEIYGDHVHCFFAEPVQAPCMLLGMSTGLHDRISVEDVGLTGKTQADGLAVGRPSAFVGKVMEPLLSGAVTVEDEKLYRYMKDLLDTQNIFLEPSACAGFQGPVGIWGSPEFEAYLRKNYLEDSMDRAVHVLWATGGSLVPEEIRRNYMKEAENL</sequence>
<dbReference type="EMBL" id="DWWV01000086">
    <property type="protein sequence ID" value="HJC10526.1"/>
    <property type="molecule type" value="Genomic_DNA"/>
</dbReference>
<proteinExistence type="inferred from homology"/>